<protein>
    <submittedName>
        <fullName evidence="12">PAS domain-containing protein</fullName>
    </submittedName>
</protein>
<feature type="active site" evidence="7">
    <location>
        <position position="37"/>
    </location>
</feature>
<dbReference type="Pfam" id="PF02518">
    <property type="entry name" value="HATPase_c"/>
    <property type="match status" value="1"/>
</dbReference>
<dbReference type="SUPFAM" id="SSF47757">
    <property type="entry name" value="Chemotaxis receptor methyltransferase CheR, N-terminal domain"/>
    <property type="match status" value="1"/>
</dbReference>
<dbReference type="RefSeq" id="WP_169363617.1">
    <property type="nucleotide sequence ID" value="NZ_JAAVJL010000001.1"/>
</dbReference>
<accession>A0ABX1LRJ7</accession>
<dbReference type="Proteomes" id="UP000738376">
    <property type="component" value="Unassembled WGS sequence"/>
</dbReference>
<dbReference type="PROSITE" id="PS50122">
    <property type="entry name" value="CHEB"/>
    <property type="match status" value="1"/>
</dbReference>
<keyword evidence="7" id="KW-0378">Hydrolase</keyword>
<dbReference type="InterPro" id="IPR035965">
    <property type="entry name" value="PAS-like_dom_sf"/>
</dbReference>
<dbReference type="PRINTS" id="PR00996">
    <property type="entry name" value="CHERMTFRASE"/>
</dbReference>
<feature type="domain" description="Histidine kinase" evidence="9">
    <location>
        <begin position="1029"/>
        <end position="1250"/>
    </location>
</feature>
<dbReference type="Gene3D" id="1.10.287.130">
    <property type="match status" value="1"/>
</dbReference>
<keyword evidence="7" id="KW-0145">Chemotaxis</keyword>
<dbReference type="SUPFAM" id="SSF52738">
    <property type="entry name" value="Methylesterase CheB, C-terminal domain"/>
    <property type="match status" value="1"/>
</dbReference>
<dbReference type="InterPro" id="IPR036804">
    <property type="entry name" value="CheR_N_sf"/>
</dbReference>
<dbReference type="SUPFAM" id="SSF53335">
    <property type="entry name" value="S-adenosyl-L-methionine-dependent methyltransferases"/>
    <property type="match status" value="1"/>
</dbReference>
<reference evidence="12 13" key="1">
    <citation type="submission" date="2020-03" db="EMBL/GenBank/DDBJ databases">
        <title>Draft Genome Sequence of 2-Methylisoborneol Producing Pseudanabaena yagii Strain GIHE-NHR1 Isolated from North Han River in South Korea.</title>
        <authorList>
            <person name="Jeong J."/>
        </authorList>
    </citation>
    <scope>NUCLEOTIDE SEQUENCE [LARGE SCALE GENOMIC DNA]</scope>
    <source>
        <strain evidence="12 13">GIHE-NHR1</strain>
    </source>
</reference>
<dbReference type="InterPro" id="IPR005467">
    <property type="entry name" value="His_kinase_dom"/>
</dbReference>
<evidence type="ECO:0000256" key="8">
    <source>
        <dbReference type="SAM" id="Coils"/>
    </source>
</evidence>
<dbReference type="InterPro" id="IPR036890">
    <property type="entry name" value="HATPase_C_sf"/>
</dbReference>
<dbReference type="PANTHER" id="PTHR24422">
    <property type="entry name" value="CHEMOTAXIS PROTEIN METHYLTRANSFERASE"/>
    <property type="match status" value="1"/>
</dbReference>
<evidence type="ECO:0000256" key="5">
    <source>
        <dbReference type="ARBA" id="ARBA00022691"/>
    </source>
</evidence>
<feature type="active site" evidence="7">
    <location>
        <position position="156"/>
    </location>
</feature>
<comment type="catalytic activity">
    <reaction evidence="1">
        <text>ATP + protein L-histidine = ADP + protein N-phospho-L-histidine.</text>
        <dbReference type="EC" id="2.7.13.3"/>
    </reaction>
</comment>
<dbReference type="PROSITE" id="PS50123">
    <property type="entry name" value="CHER"/>
    <property type="match status" value="1"/>
</dbReference>
<keyword evidence="6" id="KW-0418">Kinase</keyword>
<dbReference type="Pfam" id="PF13596">
    <property type="entry name" value="PAS_10"/>
    <property type="match status" value="1"/>
</dbReference>
<sequence>MISEPDSNPEENSFSNLSIESEQNQQEYFPIVGIGASAGGLEAFTQILQNLPSDTGMGFVLIQHLAPLHISQLSEILQRSTEMPVHQASEGMKIIPNSIYVIPPNTLMTLEQGILKLEPRRRVRGKYMVIDGFFSSLAADRGNLAIAVVLSGSNEDGTAGLGVIKSVGGITFAQDIISAEFPTMPMIAIASGYVDFVLSPAEIANEIVNISQSKNEIANMEIDDENASDETNDEVSSIFEESPESLTQIFIMLQKAMGVDFSHYKQGTVRRRISRRMGLINIQNLDQYVQYLQEYPHEVEKLYHDILINVTSFFRDSESFSALQQLVFPVICQNKSFDVPIRIWVVGCSTGEEAYSIAICLLEFFDNLPIRPPIQIFATDISEIAIEKARQGIYSQNVLTDVSPERLRRFFTPMQGSYQIGKSVRELCVFARQNLTSDPPFSRLDLISCRNMLIYLEPSLQKKIMPIFHYALNPDRFLMLGSSEGIGNATDLFAIIDKKYRIYQRKLTPPRMNFNFGKSTYTSEAGNLEDNSSLVDDINIEQLADQVVLNRYAPVGVTVDYNLEILKFRGQTSLFLEPAPGKASLNLLKMARSELKLELRSLIHSAKNQDIPVCKDGIEMQQNLLVKIDVIPLRINSDRFFLVLFESRPNPSLSTNFTIRSLTKSRKVRQTEAEIEVMRLTYELENTKEYLRSIIESQEATNQDLKVASEEFLSSNEELQSANEELETAKEEIQATNEELSTINDELRDRNIQLHTVNNDLQNLLSSVNIPILMLSGDLRIRRFTPMAEQLFNLISSDVGRPFSDIQTNIEVPHLIELVTSVIDTLIPYEQDVQDRGGHWFSLRIRPYRTTDDRIDGVVISLIDIDVLKRNALALESARNYAHTIIETLRQPLIVLNSELTVITANRAFYEIFQMNPAQVEQQSIFELGRGDWDMPKMRSLLNETLLMDISVHDYEVTQNFSQLGTRTMLLNACQIEQSDIGKMILIAIEDITEQKLQKQQMLTKNQELSEAIIASEVANRAKSRFLGNMSHELRTPLNAIMGFTQLLQLSPNLDTETKDFVEMIRQSGEYLLFLIQDLLDIARIEADKMEIEPNHLLFANFLQMTMEMVYKNAEAKNLTLITQFADDLPENIYADEHRLRQVLLNLLSNAIKFTSTGEIIFAVSKLPSANHRELIRFTITDTGIGIADSDLGRIFRPFEQLGETKVKNQGTGLGLAISQNLVRKMGGEIIVTSEVGVGSTFSFELDLAEPTT</sequence>
<dbReference type="Gene3D" id="3.40.50.150">
    <property type="entry name" value="Vaccinia Virus protein VP39"/>
    <property type="match status" value="1"/>
</dbReference>
<evidence type="ECO:0000313" key="12">
    <source>
        <dbReference type="EMBL" id="NMF58762.1"/>
    </source>
</evidence>
<evidence type="ECO:0000259" key="11">
    <source>
        <dbReference type="PROSITE" id="PS50123"/>
    </source>
</evidence>
<dbReference type="EMBL" id="JAAVJL010000001">
    <property type="protein sequence ID" value="NMF58762.1"/>
    <property type="molecule type" value="Genomic_DNA"/>
</dbReference>
<dbReference type="InterPro" id="IPR000673">
    <property type="entry name" value="Sig_transdc_resp-reg_Me-estase"/>
</dbReference>
<dbReference type="Pfam" id="PF03705">
    <property type="entry name" value="CheR_N"/>
    <property type="match status" value="1"/>
</dbReference>
<dbReference type="SMART" id="SM00091">
    <property type="entry name" value="PAS"/>
    <property type="match status" value="2"/>
</dbReference>
<dbReference type="Gene3D" id="3.30.565.10">
    <property type="entry name" value="Histidine kinase-like ATPase, C-terminal domain"/>
    <property type="match status" value="1"/>
</dbReference>
<dbReference type="PANTHER" id="PTHR24422:SF27">
    <property type="entry name" value="PROTEIN-GLUTAMATE O-METHYLTRANSFERASE"/>
    <property type="match status" value="1"/>
</dbReference>
<evidence type="ECO:0000256" key="1">
    <source>
        <dbReference type="ARBA" id="ARBA00000085"/>
    </source>
</evidence>
<dbReference type="InterPro" id="IPR035909">
    <property type="entry name" value="CheB_C"/>
</dbReference>
<dbReference type="Gene3D" id="3.30.450.20">
    <property type="entry name" value="PAS domain"/>
    <property type="match status" value="2"/>
</dbReference>
<dbReference type="CDD" id="cd16434">
    <property type="entry name" value="CheB-CheR_fusion"/>
    <property type="match status" value="1"/>
</dbReference>
<feature type="coiled-coil region" evidence="8">
    <location>
        <begin position="705"/>
        <end position="750"/>
    </location>
</feature>
<dbReference type="SUPFAM" id="SSF47384">
    <property type="entry name" value="Homodimeric domain of signal transducing histidine kinase"/>
    <property type="match status" value="1"/>
</dbReference>
<evidence type="ECO:0000256" key="7">
    <source>
        <dbReference type="PROSITE-ProRule" id="PRU00050"/>
    </source>
</evidence>
<evidence type="ECO:0000256" key="6">
    <source>
        <dbReference type="ARBA" id="ARBA00022777"/>
    </source>
</evidence>
<evidence type="ECO:0000313" key="13">
    <source>
        <dbReference type="Proteomes" id="UP000738376"/>
    </source>
</evidence>
<dbReference type="Gene3D" id="1.10.155.10">
    <property type="entry name" value="Chemotaxis receptor methyltransferase CheR, N-terminal domain"/>
    <property type="match status" value="1"/>
</dbReference>
<dbReference type="InterPro" id="IPR029063">
    <property type="entry name" value="SAM-dependent_MTases_sf"/>
</dbReference>
<dbReference type="SUPFAM" id="SSF55874">
    <property type="entry name" value="ATPase domain of HSP90 chaperone/DNA topoisomerase II/histidine kinase"/>
    <property type="match status" value="1"/>
</dbReference>
<keyword evidence="5" id="KW-0949">S-adenosyl-L-methionine</keyword>
<dbReference type="InterPro" id="IPR003661">
    <property type="entry name" value="HisK_dim/P_dom"/>
</dbReference>
<name>A0ABX1LRJ7_9CYAN</name>
<evidence type="ECO:0000256" key="2">
    <source>
        <dbReference type="ARBA" id="ARBA00001541"/>
    </source>
</evidence>
<feature type="domain" description="CheR-type methyltransferase" evidence="11">
    <location>
        <begin position="234"/>
        <end position="506"/>
    </location>
</feature>
<keyword evidence="8" id="KW-0175">Coiled coil</keyword>
<dbReference type="CDD" id="cd00082">
    <property type="entry name" value="HisKA"/>
    <property type="match status" value="1"/>
</dbReference>
<dbReference type="SUPFAM" id="SSF55785">
    <property type="entry name" value="PYP-like sensor domain (PAS domain)"/>
    <property type="match status" value="2"/>
</dbReference>
<dbReference type="Pfam" id="PF00989">
    <property type="entry name" value="PAS"/>
    <property type="match status" value="1"/>
</dbReference>
<dbReference type="CDD" id="cd02440">
    <property type="entry name" value="AdoMet_MTases"/>
    <property type="match status" value="1"/>
</dbReference>
<keyword evidence="13" id="KW-1185">Reference proteome</keyword>
<evidence type="ECO:0000256" key="4">
    <source>
        <dbReference type="ARBA" id="ARBA00022679"/>
    </source>
</evidence>
<dbReference type="InterPro" id="IPR050903">
    <property type="entry name" value="Bact_Chemotaxis_MeTrfase"/>
</dbReference>
<gene>
    <name evidence="12" type="ORF">HC246_12200</name>
</gene>
<keyword evidence="4" id="KW-0808">Transferase</keyword>
<dbReference type="PROSITE" id="PS50109">
    <property type="entry name" value="HIS_KIN"/>
    <property type="match status" value="1"/>
</dbReference>
<dbReference type="InterPro" id="IPR022642">
    <property type="entry name" value="CheR_C"/>
</dbReference>
<dbReference type="Pfam" id="PF00512">
    <property type="entry name" value="HisKA"/>
    <property type="match status" value="1"/>
</dbReference>
<dbReference type="InterPro" id="IPR013767">
    <property type="entry name" value="PAS_fold"/>
</dbReference>
<evidence type="ECO:0000259" key="9">
    <source>
        <dbReference type="PROSITE" id="PS50109"/>
    </source>
</evidence>
<organism evidence="12 13">
    <name type="scientific">Pseudanabaena yagii GIHE-NHR1</name>
    <dbReference type="NCBI Taxonomy" id="2722753"/>
    <lineage>
        <taxon>Bacteria</taxon>
        <taxon>Bacillati</taxon>
        <taxon>Cyanobacteriota</taxon>
        <taxon>Cyanophyceae</taxon>
        <taxon>Pseudanabaenales</taxon>
        <taxon>Pseudanabaenaceae</taxon>
        <taxon>Pseudanabaena</taxon>
        <taxon>Pseudanabaena yagii</taxon>
    </lineage>
</organism>
<dbReference type="SMART" id="SM00387">
    <property type="entry name" value="HATPase_c"/>
    <property type="match status" value="1"/>
</dbReference>
<dbReference type="Gene3D" id="3.40.50.180">
    <property type="entry name" value="Methylesterase CheB, C-terminal domain"/>
    <property type="match status" value="1"/>
</dbReference>
<proteinExistence type="predicted"/>
<dbReference type="InterPro" id="IPR022641">
    <property type="entry name" value="CheR_N"/>
</dbReference>
<evidence type="ECO:0000256" key="3">
    <source>
        <dbReference type="ARBA" id="ARBA00022603"/>
    </source>
</evidence>
<dbReference type="CDD" id="cd16922">
    <property type="entry name" value="HATPase_EvgS-ArcB-TorS-like"/>
    <property type="match status" value="1"/>
</dbReference>
<keyword evidence="3" id="KW-0489">Methyltransferase</keyword>
<feature type="active site" evidence="7">
    <location>
        <position position="64"/>
    </location>
</feature>
<dbReference type="InterPro" id="IPR036097">
    <property type="entry name" value="HisK_dim/P_sf"/>
</dbReference>
<dbReference type="Pfam" id="PF01739">
    <property type="entry name" value="CheR"/>
    <property type="match status" value="1"/>
</dbReference>
<dbReference type="InterPro" id="IPR000014">
    <property type="entry name" value="PAS"/>
</dbReference>
<dbReference type="Pfam" id="PF01339">
    <property type="entry name" value="CheB_methylest"/>
    <property type="match status" value="1"/>
</dbReference>
<dbReference type="SMART" id="SM00138">
    <property type="entry name" value="MeTrc"/>
    <property type="match status" value="1"/>
</dbReference>
<dbReference type="InterPro" id="IPR003594">
    <property type="entry name" value="HATPase_dom"/>
</dbReference>
<dbReference type="SMART" id="SM00388">
    <property type="entry name" value="HisKA"/>
    <property type="match status" value="1"/>
</dbReference>
<comment type="caution">
    <text evidence="12">The sequence shown here is derived from an EMBL/GenBank/DDBJ whole genome shotgun (WGS) entry which is preliminary data.</text>
</comment>
<feature type="domain" description="CheB-type methylesterase" evidence="10">
    <location>
        <begin position="31"/>
        <end position="214"/>
    </location>
</feature>
<evidence type="ECO:0000259" key="10">
    <source>
        <dbReference type="PROSITE" id="PS50122"/>
    </source>
</evidence>
<comment type="catalytic activity">
    <reaction evidence="2">
        <text>L-glutamyl-[protein] + S-adenosyl-L-methionine = [protein]-L-glutamate 5-O-methyl ester + S-adenosyl-L-homocysteine</text>
        <dbReference type="Rhea" id="RHEA:24452"/>
        <dbReference type="Rhea" id="RHEA-COMP:10208"/>
        <dbReference type="Rhea" id="RHEA-COMP:10311"/>
        <dbReference type="ChEBI" id="CHEBI:29973"/>
        <dbReference type="ChEBI" id="CHEBI:57856"/>
        <dbReference type="ChEBI" id="CHEBI:59789"/>
        <dbReference type="ChEBI" id="CHEBI:82795"/>
        <dbReference type="EC" id="2.1.1.80"/>
    </reaction>
</comment>
<dbReference type="InterPro" id="IPR000780">
    <property type="entry name" value="CheR_MeTrfase"/>
</dbReference>